<organism evidence="2">
    <name type="scientific">Salvia miltiorrhiza</name>
    <name type="common">Chinese sage</name>
    <dbReference type="NCBI Taxonomy" id="226208"/>
    <lineage>
        <taxon>Eukaryota</taxon>
        <taxon>Viridiplantae</taxon>
        <taxon>Streptophyta</taxon>
        <taxon>Embryophyta</taxon>
        <taxon>Tracheophyta</taxon>
        <taxon>Spermatophyta</taxon>
        <taxon>Magnoliopsida</taxon>
        <taxon>eudicotyledons</taxon>
        <taxon>Gunneridae</taxon>
        <taxon>Pentapetalae</taxon>
        <taxon>asterids</taxon>
        <taxon>lamiids</taxon>
        <taxon>Lamiales</taxon>
        <taxon>Lamiaceae</taxon>
        <taxon>Nepetoideae</taxon>
        <taxon>Mentheae</taxon>
        <taxon>Salviinae</taxon>
        <taxon>Salvia</taxon>
        <taxon>Salvia incertae sedis</taxon>
    </lineage>
</organism>
<name>V9P4R7_SALMI</name>
<reference evidence="2" key="1">
    <citation type="submission" date="2013-05" db="EMBL/GenBank/DDBJ databases">
        <title>The Mitochondrial Genome of the medicinal plant Salvia miltiorrhiza.</title>
        <authorList>
            <person name="Qian J."/>
        </authorList>
    </citation>
    <scope>NUCLEOTIDE SEQUENCE</scope>
</reference>
<proteinExistence type="predicted"/>
<gene>
    <name evidence="2" type="primary">orf137</name>
    <name evidence="2" type="ORF">Salmi_Mp050</name>
</gene>
<protein>
    <submittedName>
        <fullName evidence="2">Uncharacterized protein</fullName>
    </submittedName>
</protein>
<dbReference type="RefSeq" id="YP_008992315.1">
    <property type="nucleotide sequence ID" value="NC_023209.1"/>
</dbReference>
<dbReference type="GeneID" id="18126321"/>
<geneLocation type="mitochondrion" evidence="2"/>
<keyword evidence="2" id="KW-0496">Mitochondrion</keyword>
<feature type="compositionally biased region" description="Polar residues" evidence="1">
    <location>
        <begin position="127"/>
        <end position="137"/>
    </location>
</feature>
<dbReference type="AlphaFoldDB" id="V9P4R7"/>
<dbReference type="KEGG" id="smil:18126321"/>
<sequence>MALERNRVATPFGITASLRKMWFVQRRIQVNQNAFAIPIKYSILWIVLPRNKKTDRLEYPKQSRHPRIRESAQYSLFYDGKIPIVRIQWQLHRFNEQPGGPLPRVGSIQVTKSPKRRRMESIDRPLRNQTPHSKGED</sequence>
<accession>V9P4R7</accession>
<evidence type="ECO:0000256" key="1">
    <source>
        <dbReference type="SAM" id="MobiDB-lite"/>
    </source>
</evidence>
<feature type="region of interest" description="Disordered" evidence="1">
    <location>
        <begin position="95"/>
        <end position="137"/>
    </location>
</feature>
<dbReference type="EMBL" id="KF177345">
    <property type="protein sequence ID" value="AGU16580.1"/>
    <property type="molecule type" value="Genomic_DNA"/>
</dbReference>
<evidence type="ECO:0000313" key="2">
    <source>
        <dbReference type="EMBL" id="AGU16580.1"/>
    </source>
</evidence>